<organism evidence="2 3">
    <name type="scientific">Desulfotomaculum copahuensis</name>
    <dbReference type="NCBI Taxonomy" id="1838280"/>
    <lineage>
        <taxon>Bacteria</taxon>
        <taxon>Bacillati</taxon>
        <taxon>Bacillota</taxon>
        <taxon>Clostridia</taxon>
        <taxon>Eubacteriales</taxon>
        <taxon>Desulfotomaculaceae</taxon>
        <taxon>Desulfotomaculum</taxon>
    </lineage>
</organism>
<dbReference type="Proteomes" id="UP000078532">
    <property type="component" value="Unassembled WGS sequence"/>
</dbReference>
<dbReference type="EMBL" id="LYVF01000168">
    <property type="protein sequence ID" value="OAT81120.1"/>
    <property type="molecule type" value="Genomic_DNA"/>
</dbReference>
<accession>A0A1B7LDE9</accession>
<evidence type="ECO:0000313" key="3">
    <source>
        <dbReference type="Proteomes" id="UP000078532"/>
    </source>
</evidence>
<protein>
    <submittedName>
        <fullName evidence="2">Uncharacterized protein</fullName>
    </submittedName>
</protein>
<keyword evidence="1" id="KW-0812">Transmembrane</keyword>
<keyword evidence="1" id="KW-1133">Transmembrane helix</keyword>
<feature type="transmembrane region" description="Helical" evidence="1">
    <location>
        <begin position="12"/>
        <end position="33"/>
    </location>
</feature>
<dbReference type="AlphaFoldDB" id="A0A1B7LDE9"/>
<evidence type="ECO:0000256" key="1">
    <source>
        <dbReference type="SAM" id="Phobius"/>
    </source>
</evidence>
<name>A0A1B7LDE9_9FIRM</name>
<keyword evidence="1" id="KW-0472">Membrane</keyword>
<gene>
    <name evidence="2" type="ORF">A6M21_11975</name>
</gene>
<sequence length="113" mass="12602">MRGFWNDPDGWSLADIVTVLVLPVWMYVAVKFALASDLSGNQVDYFLVLSYPLLIAVGGKMLSGLPLPWPRRSGFTITPQQQQPYYETYQTTQTNVISGEPMAPDGSPEKTNF</sequence>
<keyword evidence="3" id="KW-1185">Reference proteome</keyword>
<dbReference type="OrthoDB" id="3035769at2"/>
<reference evidence="2 3" key="1">
    <citation type="submission" date="2016-04" db="EMBL/GenBank/DDBJ databases">
        <authorList>
            <person name="Evans L.H."/>
            <person name="Alamgir A."/>
            <person name="Owens N."/>
            <person name="Weber N.D."/>
            <person name="Virtaneva K."/>
            <person name="Barbian K."/>
            <person name="Babar A."/>
            <person name="Rosenke K."/>
        </authorList>
    </citation>
    <scope>NUCLEOTIDE SEQUENCE [LARGE SCALE GENOMIC DNA]</scope>
    <source>
        <strain evidence="2 3">LMa1</strain>
    </source>
</reference>
<feature type="transmembrane region" description="Helical" evidence="1">
    <location>
        <begin position="45"/>
        <end position="63"/>
    </location>
</feature>
<comment type="caution">
    <text evidence="2">The sequence shown here is derived from an EMBL/GenBank/DDBJ whole genome shotgun (WGS) entry which is preliminary data.</text>
</comment>
<evidence type="ECO:0000313" key="2">
    <source>
        <dbReference type="EMBL" id="OAT81120.1"/>
    </source>
</evidence>
<dbReference type="RefSeq" id="WP_066669156.1">
    <property type="nucleotide sequence ID" value="NZ_LYVF01000168.1"/>
</dbReference>
<proteinExistence type="predicted"/>
<dbReference type="STRING" id="1838280.A6M21_11975"/>